<keyword evidence="1" id="KW-0175">Coiled coil</keyword>
<evidence type="ECO:0000313" key="4">
    <source>
        <dbReference type="EMBL" id="ETO08550.1"/>
    </source>
</evidence>
<organism evidence="4 5">
    <name type="scientific">Reticulomyxa filosa</name>
    <dbReference type="NCBI Taxonomy" id="46433"/>
    <lineage>
        <taxon>Eukaryota</taxon>
        <taxon>Sar</taxon>
        <taxon>Rhizaria</taxon>
        <taxon>Retaria</taxon>
        <taxon>Foraminifera</taxon>
        <taxon>Monothalamids</taxon>
        <taxon>Reticulomyxidae</taxon>
        <taxon>Reticulomyxa</taxon>
    </lineage>
</organism>
<dbReference type="SUPFAM" id="SSF81995">
    <property type="entry name" value="beta-sandwich domain of Sec23/24"/>
    <property type="match status" value="1"/>
</dbReference>
<dbReference type="PROSITE" id="PS50304">
    <property type="entry name" value="TUDOR"/>
    <property type="match status" value="1"/>
</dbReference>
<dbReference type="Proteomes" id="UP000023152">
    <property type="component" value="Unassembled WGS sequence"/>
</dbReference>
<dbReference type="SUPFAM" id="SSF63748">
    <property type="entry name" value="Tudor/PWWP/MBT"/>
    <property type="match status" value="1"/>
</dbReference>
<dbReference type="EMBL" id="ASPP01024891">
    <property type="protein sequence ID" value="ETO08550.1"/>
    <property type="molecule type" value="Genomic_DNA"/>
</dbReference>
<feature type="coiled-coil region" evidence="1">
    <location>
        <begin position="420"/>
        <end position="447"/>
    </location>
</feature>
<dbReference type="OrthoDB" id="79171at2759"/>
<dbReference type="CDD" id="cd04508">
    <property type="entry name" value="Tudor_SF"/>
    <property type="match status" value="1"/>
</dbReference>
<feature type="region of interest" description="Disordered" evidence="2">
    <location>
        <begin position="363"/>
        <end position="384"/>
    </location>
</feature>
<evidence type="ECO:0000256" key="2">
    <source>
        <dbReference type="SAM" id="MobiDB-lite"/>
    </source>
</evidence>
<dbReference type="Gene3D" id="2.30.30.140">
    <property type="match status" value="1"/>
</dbReference>
<evidence type="ECO:0000259" key="3">
    <source>
        <dbReference type="PROSITE" id="PS50304"/>
    </source>
</evidence>
<dbReference type="InterPro" id="IPR002999">
    <property type="entry name" value="Tudor"/>
</dbReference>
<comment type="caution">
    <text evidence="4">The sequence shown here is derived from an EMBL/GenBank/DDBJ whole genome shotgun (WGS) entry which is preliminary data.</text>
</comment>
<feature type="compositionally biased region" description="Low complexity" evidence="2">
    <location>
        <begin position="519"/>
        <end position="530"/>
    </location>
</feature>
<accession>X6M695</accession>
<dbReference type="SMART" id="SM00333">
    <property type="entry name" value="TUDOR"/>
    <property type="match status" value="1"/>
</dbReference>
<evidence type="ECO:0000313" key="5">
    <source>
        <dbReference type="Proteomes" id="UP000023152"/>
    </source>
</evidence>
<protein>
    <recommendedName>
        <fullName evidence="3">Tudor domain-containing protein</fullName>
    </recommendedName>
</protein>
<feature type="region of interest" description="Disordered" evidence="2">
    <location>
        <begin position="511"/>
        <end position="530"/>
    </location>
</feature>
<sequence length="614" mass="69884">MTENLEELQTKLQRSKEQLKRVKHLLSSSPYSENLLTVTKKTYTFYMTNVQCKQHLKKDLEEVITLTEKVVHTKTAKTYDPIKDKQLQQLQQQQQQQQQQLQQQQLQGTATSIDVKPSMSVDIVGPPLGSADMTAMHPHNGHQDDIAGGDIDMKNAGIDDGTITAASATAALTHPTLLSTNKTNETKVIPREWDVKFVHLFCAFAIFRTNFFFFFFFIHNNNDEKVKYEPDRRWYMAVVLEAISDAVKEELLLSNAANNKSVNTNKLSKYQWYRVRILDYSREYNTCTKFMRTYVPPLVTQVFVGTRVKAMWEEDGTFHRATVIAIESDGRYVVEFDKYDTRATVALYDIQLCNNNTVIANNKAGHPNANDNNNDNNPNPKHGTIRIEKDKKGFLTLETKVNIPQTLWKKNGDDETVMERKKRQKKIKSIKRKHDQLRDEIERKNKQHSWQRFITKGIKKSQKRLHGSLIRPTESIFQSPLDNEAKVGIGRSGPKMTIFEERTHFHHLKKDPKEYPSFANSTNGTTATASASTTTANVTAATGASVPTSISIPTPTSAHLHPTPQLLQFNPSLPISNFNVGLTQPWQSIPPPMPSVINTSHIPDPSNPRLNYLR</sequence>
<gene>
    <name evidence="4" type="ORF">RFI_28836</name>
</gene>
<feature type="compositionally biased region" description="Low complexity" evidence="2">
    <location>
        <begin position="363"/>
        <end position="382"/>
    </location>
</feature>
<evidence type="ECO:0000256" key="1">
    <source>
        <dbReference type="SAM" id="Coils"/>
    </source>
</evidence>
<feature type="domain" description="Tudor" evidence="3">
    <location>
        <begin position="301"/>
        <end position="360"/>
    </location>
</feature>
<keyword evidence="5" id="KW-1185">Reference proteome</keyword>
<dbReference type="AlphaFoldDB" id="X6M695"/>
<name>X6M695_RETFI</name>
<reference evidence="4 5" key="1">
    <citation type="journal article" date="2013" name="Curr. Biol.">
        <title>The Genome of the Foraminiferan Reticulomyxa filosa.</title>
        <authorList>
            <person name="Glockner G."/>
            <person name="Hulsmann N."/>
            <person name="Schleicher M."/>
            <person name="Noegel A.A."/>
            <person name="Eichinger L."/>
            <person name="Gallinger C."/>
            <person name="Pawlowski J."/>
            <person name="Sierra R."/>
            <person name="Euteneuer U."/>
            <person name="Pillet L."/>
            <person name="Moustafa A."/>
            <person name="Platzer M."/>
            <person name="Groth M."/>
            <person name="Szafranski K."/>
            <person name="Schliwa M."/>
        </authorList>
    </citation>
    <scope>NUCLEOTIDE SEQUENCE [LARGE SCALE GENOMIC DNA]</scope>
</reference>
<proteinExistence type="predicted"/>